<dbReference type="Pfam" id="PF06097">
    <property type="entry name" value="DUF945"/>
    <property type="match status" value="1"/>
</dbReference>
<dbReference type="AlphaFoldDB" id="A0A0B1R164"/>
<proteinExistence type="predicted"/>
<comment type="caution">
    <text evidence="1">The sequence shown here is derived from an EMBL/GenBank/DDBJ whole genome shotgun (WGS) entry which is preliminary data.</text>
</comment>
<dbReference type="InterPro" id="IPR010352">
    <property type="entry name" value="DUF945"/>
</dbReference>
<gene>
    <name evidence="1" type="ORF">QU24_17490</name>
</gene>
<evidence type="ECO:0008006" key="3">
    <source>
        <dbReference type="Google" id="ProtNLM"/>
    </source>
</evidence>
<evidence type="ECO:0000313" key="1">
    <source>
        <dbReference type="EMBL" id="KHJ66793.1"/>
    </source>
</evidence>
<name>A0A0B1R164_9GAMM</name>
<reference evidence="1 2" key="1">
    <citation type="submission" date="2014-11" db="EMBL/GenBank/DDBJ databases">
        <title>Genome sequencing of Pantoea rodasii ND03.</title>
        <authorList>
            <person name="Muhamad Yunos N.Y."/>
            <person name="Chan K.-G."/>
        </authorList>
    </citation>
    <scope>NUCLEOTIDE SEQUENCE [LARGE SCALE GENOMIC DNA]</scope>
    <source>
        <strain evidence="1 2">ND03</strain>
    </source>
</reference>
<organism evidence="1 2">
    <name type="scientific">Pantoea rodasii</name>
    <dbReference type="NCBI Taxonomy" id="1076549"/>
    <lineage>
        <taxon>Bacteria</taxon>
        <taxon>Pseudomonadati</taxon>
        <taxon>Pseudomonadota</taxon>
        <taxon>Gammaproteobacteria</taxon>
        <taxon>Enterobacterales</taxon>
        <taxon>Erwiniaceae</taxon>
        <taxon>Pantoea</taxon>
    </lineage>
</organism>
<dbReference type="Proteomes" id="UP000030853">
    <property type="component" value="Unassembled WGS sequence"/>
</dbReference>
<dbReference type="RefSeq" id="WP_039333595.1">
    <property type="nucleotide sequence ID" value="NZ_JTJJ01000068.1"/>
</dbReference>
<dbReference type="EMBL" id="JTJJ01000068">
    <property type="protein sequence ID" value="KHJ66793.1"/>
    <property type="molecule type" value="Genomic_DNA"/>
</dbReference>
<protein>
    <recommendedName>
        <fullName evidence="3">DUF945 domain-containing protein</fullName>
    </recommendedName>
</protein>
<accession>A0A0B1R164</accession>
<evidence type="ECO:0000313" key="2">
    <source>
        <dbReference type="Proteomes" id="UP000030853"/>
    </source>
</evidence>
<sequence length="499" mass="53768">MKKTKVAVGVIVALGVIWTGASWFTGKQLESHMDQMLQNAITQLNAYAPNSRLTLSYQDYQRGVFSSKTKLVIQASSQTEDNPLLKPGQSIVLNETIDHGPFPFAQLKRGSLIPSMASVHTELENTDAVKKLFELTNGKSLVTADTRVGYSGATDTALDLLAVDYNNAQTGDRLATNGGTLEISADSKGDKVSLNGDFSSIAVTSKNQVEQPVLFTLNGLKLNGDTHLSPEGVRVGDQSISLDKLNASINGQEGLSLEKLDTKSSFDNKDGKIGGNLDVNVGNISLQKQPFGEAKLAMKFSQFDAQAVKTFSDNYNAQMQALLNQPGVTEDPVRYQASVQNILKANLPTLLKGSPNISIAPLSWKNDKGESTFNLTVGFNDPATVTGEAQNLGAAVDRVLKSLDGKLNINMPMATETMRHVGLAEGYQGDDAQKLADQQVKGLAAMGQMFRLTQQQDDNITTSLQYGNGQVTMNGDKMSLEQFLSRYMLGAQTSEGMPE</sequence>